<dbReference type="EMBL" id="BPPX01000003">
    <property type="protein sequence ID" value="GJC78858.1"/>
    <property type="molecule type" value="Genomic_DNA"/>
</dbReference>
<dbReference type="Proteomes" id="UP001055172">
    <property type="component" value="Unassembled WGS sequence"/>
</dbReference>
<accession>A0AA37GDD8</accession>
<organism evidence="2 3">
    <name type="scientific">Colletotrichum liriopes</name>
    <dbReference type="NCBI Taxonomy" id="708192"/>
    <lineage>
        <taxon>Eukaryota</taxon>
        <taxon>Fungi</taxon>
        <taxon>Dikarya</taxon>
        <taxon>Ascomycota</taxon>
        <taxon>Pezizomycotina</taxon>
        <taxon>Sordariomycetes</taxon>
        <taxon>Hypocreomycetidae</taxon>
        <taxon>Glomerellales</taxon>
        <taxon>Glomerellaceae</taxon>
        <taxon>Colletotrichum</taxon>
        <taxon>Colletotrichum spaethianum species complex</taxon>
    </lineage>
</organism>
<evidence type="ECO:0000313" key="3">
    <source>
        <dbReference type="Proteomes" id="UP001055172"/>
    </source>
</evidence>
<evidence type="ECO:0000256" key="1">
    <source>
        <dbReference type="SAM" id="MobiDB-lite"/>
    </source>
</evidence>
<reference evidence="2 3" key="1">
    <citation type="submission" date="2021-07" db="EMBL/GenBank/DDBJ databases">
        <title>Genome data of Colletotrichum spaethianum.</title>
        <authorList>
            <person name="Utami Y.D."/>
            <person name="Hiruma K."/>
        </authorList>
    </citation>
    <scope>NUCLEOTIDE SEQUENCE [LARGE SCALE GENOMIC DNA]</scope>
    <source>
        <strain evidence="2 3">MAFF 242679</strain>
    </source>
</reference>
<feature type="region of interest" description="Disordered" evidence="1">
    <location>
        <begin position="1"/>
        <end position="31"/>
    </location>
</feature>
<name>A0AA37GDD8_9PEZI</name>
<feature type="compositionally biased region" description="Polar residues" evidence="1">
    <location>
        <begin position="1"/>
        <end position="23"/>
    </location>
</feature>
<keyword evidence="3" id="KW-1185">Reference proteome</keyword>
<comment type="caution">
    <text evidence="2">The sequence shown here is derived from an EMBL/GenBank/DDBJ whole genome shotgun (WGS) entry which is preliminary data.</text>
</comment>
<evidence type="ECO:0000313" key="2">
    <source>
        <dbReference type="EMBL" id="GJC78858.1"/>
    </source>
</evidence>
<gene>
    <name evidence="2" type="ORF">ColLi_01696</name>
</gene>
<protein>
    <submittedName>
        <fullName evidence="2">Uncharacterized protein</fullName>
    </submittedName>
</protein>
<sequence length="161" mass="17525">MEESRSSNAAMSATQLPSINDQLVTPADGRLDPAAEGSRAACFSTHGDAAEAVYSECVVRSEPEVTEEAFRLPLPFNLYGARFSSGDEMKGVAADELLQHGFKPFGGNPNRPQRLERLLDHWASLVERGVWSVGPHGVQGSNEVFKDATMNWADYAIPSSW</sequence>
<dbReference type="AlphaFoldDB" id="A0AA37GDD8"/>
<proteinExistence type="predicted"/>